<evidence type="ECO:0000313" key="2">
    <source>
        <dbReference type="EMBL" id="KKK56752.1"/>
    </source>
</evidence>
<proteinExistence type="predicted"/>
<keyword evidence="1" id="KW-1133">Transmembrane helix</keyword>
<gene>
    <name evidence="2" type="ORF">LCGC14_3061400</name>
</gene>
<name>A0A0F8WIQ4_9ZZZZ</name>
<keyword evidence="1" id="KW-0812">Transmembrane</keyword>
<accession>A0A0F8WIQ4</accession>
<reference evidence="2" key="1">
    <citation type="journal article" date="2015" name="Nature">
        <title>Complex archaea that bridge the gap between prokaryotes and eukaryotes.</title>
        <authorList>
            <person name="Spang A."/>
            <person name="Saw J.H."/>
            <person name="Jorgensen S.L."/>
            <person name="Zaremba-Niedzwiedzka K."/>
            <person name="Martijn J."/>
            <person name="Lind A.E."/>
            <person name="van Eijk R."/>
            <person name="Schleper C."/>
            <person name="Guy L."/>
            <person name="Ettema T.J."/>
        </authorList>
    </citation>
    <scope>NUCLEOTIDE SEQUENCE</scope>
</reference>
<organism evidence="2">
    <name type="scientific">marine sediment metagenome</name>
    <dbReference type="NCBI Taxonomy" id="412755"/>
    <lineage>
        <taxon>unclassified sequences</taxon>
        <taxon>metagenomes</taxon>
        <taxon>ecological metagenomes</taxon>
    </lineage>
</organism>
<dbReference type="AlphaFoldDB" id="A0A0F8WIQ4"/>
<comment type="caution">
    <text evidence="2">The sequence shown here is derived from an EMBL/GenBank/DDBJ whole genome shotgun (WGS) entry which is preliminary data.</text>
</comment>
<evidence type="ECO:0000256" key="1">
    <source>
        <dbReference type="SAM" id="Phobius"/>
    </source>
</evidence>
<feature type="transmembrane region" description="Helical" evidence="1">
    <location>
        <begin position="39"/>
        <end position="56"/>
    </location>
</feature>
<dbReference type="EMBL" id="LAZR01064832">
    <property type="protein sequence ID" value="KKK56752.1"/>
    <property type="molecule type" value="Genomic_DNA"/>
</dbReference>
<feature type="transmembrane region" description="Helical" evidence="1">
    <location>
        <begin position="14"/>
        <end position="32"/>
    </location>
</feature>
<keyword evidence="1" id="KW-0472">Membrane</keyword>
<protein>
    <submittedName>
        <fullName evidence="2">Uncharacterized protein</fullName>
    </submittedName>
</protein>
<sequence length="81" mass="8631">MSTLDFIRGIVRPASLFTIVGGVTGLAIYHGITVDAKEAFLFLAAFGGPILGFWFNSRETAALDEPDITETVVNNSGVILD</sequence>